<gene>
    <name evidence="3" type="ORF">F1003_14445</name>
</gene>
<evidence type="ECO:0000256" key="1">
    <source>
        <dbReference type="SAM" id="MobiDB-lite"/>
    </source>
</evidence>
<feature type="compositionally biased region" description="Basic and acidic residues" evidence="1">
    <location>
        <begin position="173"/>
        <end position="196"/>
    </location>
</feature>
<feature type="region of interest" description="Disordered" evidence="1">
    <location>
        <begin position="163"/>
        <end position="196"/>
    </location>
</feature>
<dbReference type="Proteomes" id="UP000447545">
    <property type="component" value="Unassembled WGS sequence"/>
</dbReference>
<dbReference type="AlphaFoldDB" id="A0A7K1GFP4"/>
<keyword evidence="4" id="KW-1185">Reference proteome</keyword>
<dbReference type="NCBIfam" id="TIGR01200">
    <property type="entry name" value="GLPGLI"/>
    <property type="match status" value="1"/>
</dbReference>
<protein>
    <submittedName>
        <fullName evidence="3">GLPGLI family protein</fullName>
    </submittedName>
</protein>
<evidence type="ECO:0000313" key="4">
    <source>
        <dbReference type="Proteomes" id="UP000447545"/>
    </source>
</evidence>
<dbReference type="RefSeq" id="WP_155090144.1">
    <property type="nucleotide sequence ID" value="NZ_WJYA01000009.1"/>
</dbReference>
<proteinExistence type="predicted"/>
<name>A0A7K1GFP4_9FLAO</name>
<keyword evidence="2" id="KW-0732">Signal</keyword>
<reference evidence="3 4" key="1">
    <citation type="submission" date="2019-11" db="EMBL/GenBank/DDBJ databases">
        <title>Winogradskyella ouciana sp. nov., isolated from the hadal seawater of the Mariana Trench.</title>
        <authorList>
            <person name="Liu R."/>
        </authorList>
    </citation>
    <scope>NUCLEOTIDE SEQUENCE [LARGE SCALE GENOMIC DNA]</scope>
    <source>
        <strain evidence="3 4">ZXX205</strain>
    </source>
</reference>
<accession>A0A7K1GFP4</accession>
<evidence type="ECO:0000256" key="2">
    <source>
        <dbReference type="SAM" id="SignalP"/>
    </source>
</evidence>
<dbReference type="Pfam" id="PF09697">
    <property type="entry name" value="Porph_ging"/>
    <property type="match status" value="1"/>
</dbReference>
<feature type="signal peptide" evidence="2">
    <location>
        <begin position="1"/>
        <end position="22"/>
    </location>
</feature>
<dbReference type="EMBL" id="WJYA01000009">
    <property type="protein sequence ID" value="MTE28137.1"/>
    <property type="molecule type" value="Genomic_DNA"/>
</dbReference>
<dbReference type="InterPro" id="IPR005901">
    <property type="entry name" value="GLPGLI"/>
</dbReference>
<sequence>MKKLVFKLTSLLLFCFCTVSYGQDFQGKAYYQTKTTMDLDQFGGREMSPEQKKRIEERMKSFLEKEYILTFNKTESIYKEDEKLEAPGSGGGFGGFSSSLTGGPKYKNVKDKELIQDQEFFGKQFLIKDELKGLEWKMGTETKQIGQYTCFKATATKTVDEFDWRSMRPRRGRDRDNDEKKEGEEAKDSTKVDKDDPMSQIEVPKTIEVTAWYTPQIPINQGPDDYWGLPGLILEVSADRTTILCTKIVMNPEEKEEIEKPEKGEEVTQAEYNEIITKKMEEMREMYGGRRGGRGGGRRN</sequence>
<feature type="chain" id="PRO_5029704704" evidence="2">
    <location>
        <begin position="23"/>
        <end position="300"/>
    </location>
</feature>
<comment type="caution">
    <text evidence="3">The sequence shown here is derived from an EMBL/GenBank/DDBJ whole genome shotgun (WGS) entry which is preliminary data.</text>
</comment>
<organism evidence="3 4">
    <name type="scientific">Winogradskyella ouciana</name>
    <dbReference type="NCBI Taxonomy" id="2608631"/>
    <lineage>
        <taxon>Bacteria</taxon>
        <taxon>Pseudomonadati</taxon>
        <taxon>Bacteroidota</taxon>
        <taxon>Flavobacteriia</taxon>
        <taxon>Flavobacteriales</taxon>
        <taxon>Flavobacteriaceae</taxon>
        <taxon>Winogradskyella</taxon>
    </lineage>
</organism>
<evidence type="ECO:0000313" key="3">
    <source>
        <dbReference type="EMBL" id="MTE28137.1"/>
    </source>
</evidence>